<comment type="caution">
    <text evidence="2">The sequence shown here is derived from an EMBL/GenBank/DDBJ whole genome shotgun (WGS) entry which is preliminary data.</text>
</comment>
<dbReference type="SMART" id="SM01043">
    <property type="entry name" value="BTAD"/>
    <property type="match status" value="1"/>
</dbReference>
<dbReference type="Gene3D" id="1.10.10.10">
    <property type="entry name" value="Winged helix-like DNA-binding domain superfamily/Winged helix DNA-binding domain"/>
    <property type="match status" value="1"/>
</dbReference>
<dbReference type="GO" id="GO:0043531">
    <property type="term" value="F:ADP binding"/>
    <property type="evidence" value="ECO:0007669"/>
    <property type="project" value="InterPro"/>
</dbReference>
<protein>
    <recommendedName>
        <fullName evidence="1">Bacterial transcriptional activator domain-containing protein</fullName>
    </recommendedName>
</protein>
<dbReference type="Pfam" id="PF03704">
    <property type="entry name" value="BTAD"/>
    <property type="match status" value="1"/>
</dbReference>
<evidence type="ECO:0000313" key="3">
    <source>
        <dbReference type="Proteomes" id="UP000220922"/>
    </source>
</evidence>
<feature type="domain" description="Bacterial transcriptional activator" evidence="1">
    <location>
        <begin position="95"/>
        <end position="237"/>
    </location>
</feature>
<dbReference type="PANTHER" id="PTHR47691:SF3">
    <property type="entry name" value="HTH-TYPE TRANSCRIPTIONAL REGULATOR RV0890C-RELATED"/>
    <property type="match status" value="1"/>
</dbReference>
<evidence type="ECO:0000313" key="2">
    <source>
        <dbReference type="EMBL" id="PDV96736.1"/>
    </source>
</evidence>
<keyword evidence="3" id="KW-1185">Reference proteome</keyword>
<dbReference type="SUPFAM" id="SSF52540">
    <property type="entry name" value="P-loop containing nucleoside triphosphate hydrolases"/>
    <property type="match status" value="1"/>
</dbReference>
<dbReference type="PRINTS" id="PR00364">
    <property type="entry name" value="DISEASERSIST"/>
</dbReference>
<dbReference type="InterPro" id="IPR011990">
    <property type="entry name" value="TPR-like_helical_dom_sf"/>
</dbReference>
<dbReference type="InterPro" id="IPR027417">
    <property type="entry name" value="P-loop_NTPase"/>
</dbReference>
<dbReference type="Gene3D" id="1.25.40.10">
    <property type="entry name" value="Tetratricopeptide repeat domain"/>
    <property type="match status" value="2"/>
</dbReference>
<dbReference type="SUPFAM" id="SSF48452">
    <property type="entry name" value="TPR-like"/>
    <property type="match status" value="3"/>
</dbReference>
<dbReference type="InterPro" id="IPR005158">
    <property type="entry name" value="BTAD"/>
</dbReference>
<dbReference type="Pfam" id="PF13424">
    <property type="entry name" value="TPR_12"/>
    <property type="match status" value="2"/>
</dbReference>
<dbReference type="InterPro" id="IPR036388">
    <property type="entry name" value="WH-like_DNA-bd_sf"/>
</dbReference>
<accession>A0A2H3KNL2</accession>
<dbReference type="AlphaFoldDB" id="A0A2H3KNL2"/>
<sequence>MLVLHLLGPTRILFDGVPLTDLPAGKNLALLAYLALERRPHARERLAALLWGDMPAARAQSNLRMALYTLNNLLPEVLESGRTTVALTADLPVRVDALALQTLAHEPEATLEELEVAVALWQGDFLHDLTLSGATLFDEWLGPTRERIRLALFAVSERLAEACLRSGEPVRAVPSLYRWLEIEPWHETAHRTLMLALARAGRYTEALAQYKTCVLVLDRELGVPPMPETSRLAEQIQWARGLASRDNLPQVLTPLVGRAAEQRQLQRLLLDPSTRLVTLVGLGGMGKTRLALHIAAILRHAFLHGVWYVSLEGSTDAPGLLAAVATALNVPLTAGVPLETTLLAALQGRELLVILDGFEGVHEHALLLNEWLRAAPGLTLLVTSRQRLAMRGETVFVLEGLDPEAAGALFCACVERIKPGYDPRLDQVALEDLIRLTGGMPLALELAAAWIEGYPLHAIVSQVAQDSEVLSGVYRDLPAKQLSLRAIIAFAWHLLTPGAQQVLAQLAVLRGHFDEEQAAAVSGARPEVVTLLLHHALLQRPTPSTLAMHELVRQFALHELAAQPTLQAQAHAAQLAHFGAMLGTQNRLLSGGDTTVRALQCLAANVENLRVAWEYACTQPDEKWLEAAAEPIHKFCEGQGRYAEGELLFRRALATVTTPALRSRLNVHYAALILRLGRLLEAIEACEASHDALPEDLAGFAANLLGILYAARGRSQEALIAYERSLEVYRRTGDNRQIVKPLANLGPLLLRLGRVEQALTTLGEGLELARTIGDRRGETHFLNNLGLAYFQQQNYAEAFTYYQACAELCLELNNESVRMVALYNLAEIALIQDQALTAQKLAQEAVGLAETFGDQRNQALALRILGMAELSFGQHEAAETTLAQALNLARTTQAPSVLLDAVYGWANLLLARGATDQAAELFAILRHHPATDLHLLPQAEQRARGLTLPVLSPADAEVRLSGLSLG</sequence>
<dbReference type="OrthoDB" id="9812579at2"/>
<evidence type="ECO:0000259" key="1">
    <source>
        <dbReference type="SMART" id="SM01043"/>
    </source>
</evidence>
<gene>
    <name evidence="2" type="ORF">A9Q02_05785</name>
</gene>
<dbReference type="InterPro" id="IPR019734">
    <property type="entry name" value="TPR_rpt"/>
</dbReference>
<dbReference type="RefSeq" id="WP_097655121.1">
    <property type="nucleotide sequence ID" value="NZ_LYXE01000182.1"/>
</dbReference>
<dbReference type="SMART" id="SM00028">
    <property type="entry name" value="TPR"/>
    <property type="match status" value="6"/>
</dbReference>
<dbReference type="PANTHER" id="PTHR47691">
    <property type="entry name" value="REGULATOR-RELATED"/>
    <property type="match status" value="1"/>
</dbReference>
<reference evidence="2 3" key="1">
    <citation type="submission" date="2016-05" db="EMBL/GenBank/DDBJ databases">
        <authorList>
            <person name="Lavstsen T."/>
            <person name="Jespersen J.S."/>
        </authorList>
    </citation>
    <scope>NUCLEOTIDE SEQUENCE [LARGE SCALE GENOMIC DNA]</scope>
    <source>
        <strain evidence="2 3">B7-9</strain>
    </source>
</reference>
<dbReference type="EMBL" id="LYXE01000182">
    <property type="protein sequence ID" value="PDV96736.1"/>
    <property type="molecule type" value="Genomic_DNA"/>
</dbReference>
<dbReference type="Pfam" id="PF13374">
    <property type="entry name" value="TPR_10"/>
    <property type="match status" value="1"/>
</dbReference>
<organism evidence="2 3">
    <name type="scientific">Candidatus Chloroploca asiatica</name>
    <dbReference type="NCBI Taxonomy" id="1506545"/>
    <lineage>
        <taxon>Bacteria</taxon>
        <taxon>Bacillati</taxon>
        <taxon>Chloroflexota</taxon>
        <taxon>Chloroflexia</taxon>
        <taxon>Chloroflexales</taxon>
        <taxon>Chloroflexineae</taxon>
        <taxon>Oscillochloridaceae</taxon>
        <taxon>Candidatus Chloroploca</taxon>
    </lineage>
</organism>
<proteinExistence type="predicted"/>
<dbReference type="Proteomes" id="UP000220922">
    <property type="component" value="Unassembled WGS sequence"/>
</dbReference>
<name>A0A2H3KNL2_9CHLR</name>